<sequence>MNIYHERIQRLQALMQQEGYRLAILSFSDQMRYLTGYVENGHKRFLALFVPWVEEPVFVVPKMNVAQASQNLAQISLVYGWEDSSGWQDTVRTLFRGWDIRPGQAVLVDDELYAVHLLGLQSIAPNLTYLPADPVLSRLRRVKTPDELSAMQRAAEIIDTVMEATLASLKEGVTEIEVAALVEQQIQQHRSTPSFEPLICFGANAAMPHHTPDATPLKRGDMVIVDIGCTWEHYASDTTRTVAFGAPPDEEAERVYRTVAEAHVAAFAAVRPGILCEEIDRAARQVIQRAGYGENFIHRTGHGIGLSCHEPPYIQEGNTLPLEPGFCFSIEPGIYLSGRYGVRLENIVTVTETGALSLNRPIPKTLPIIA</sequence>
<dbReference type="Gene3D" id="3.40.350.10">
    <property type="entry name" value="Creatinase/prolidase N-terminal domain"/>
    <property type="match status" value="1"/>
</dbReference>
<keyword evidence="3" id="KW-0378">Hydrolase</keyword>
<dbReference type="SUPFAM" id="SSF55920">
    <property type="entry name" value="Creatinase/aminopeptidase"/>
    <property type="match status" value="1"/>
</dbReference>
<reference evidence="4" key="1">
    <citation type="submission" date="2013-03" db="EMBL/GenBank/DDBJ databases">
        <title>Genome sequence of Chthonomonas calidirosea, the first sequenced genome from the Armatimonadetes phylum (formally candidate division OP10).</title>
        <authorList>
            <person name="Lee K.C.Y."/>
            <person name="Morgan X.C."/>
            <person name="Dunfield P.F."/>
            <person name="Tamas I."/>
            <person name="Houghton K.M."/>
            <person name="Vyssotski M."/>
            <person name="Ryan J.L.J."/>
            <person name="Lagutin K."/>
            <person name="McDonald I.R."/>
            <person name="Stott M.B."/>
        </authorList>
    </citation>
    <scope>NUCLEOTIDE SEQUENCE [LARGE SCALE GENOMIC DNA]</scope>
    <source>
        <strain evidence="4">DSM 23976 / ICMP 18418 / T49</strain>
    </source>
</reference>
<gene>
    <name evidence="3" type="ORF">CCALI_00904</name>
</gene>
<dbReference type="Gene3D" id="3.90.230.10">
    <property type="entry name" value="Creatinase/methionine aminopeptidase superfamily"/>
    <property type="match status" value="1"/>
</dbReference>
<feature type="domain" description="Peptidase M24" evidence="1">
    <location>
        <begin position="150"/>
        <end position="352"/>
    </location>
</feature>
<dbReference type="InterPro" id="IPR050659">
    <property type="entry name" value="Peptidase_M24B"/>
</dbReference>
<name>S0EU01_CHTCT</name>
<evidence type="ECO:0000259" key="2">
    <source>
        <dbReference type="Pfam" id="PF01321"/>
    </source>
</evidence>
<feature type="domain" description="Creatinase N-terminal" evidence="2">
    <location>
        <begin position="7"/>
        <end position="142"/>
    </location>
</feature>
<proteinExistence type="predicted"/>
<dbReference type="Pfam" id="PF00557">
    <property type="entry name" value="Peptidase_M24"/>
    <property type="match status" value="1"/>
</dbReference>
<dbReference type="EMBL" id="HF951689">
    <property type="protein sequence ID" value="CCW34727.1"/>
    <property type="molecule type" value="Genomic_DNA"/>
</dbReference>
<dbReference type="InterPro" id="IPR029149">
    <property type="entry name" value="Creatin/AminoP/Spt16_N"/>
</dbReference>
<dbReference type="GO" id="GO:0004177">
    <property type="term" value="F:aminopeptidase activity"/>
    <property type="evidence" value="ECO:0007669"/>
    <property type="project" value="UniProtKB-KW"/>
</dbReference>
<evidence type="ECO:0000313" key="4">
    <source>
        <dbReference type="Proteomes" id="UP000014227"/>
    </source>
</evidence>
<keyword evidence="3" id="KW-0645">Protease</keyword>
<dbReference type="InterPro" id="IPR000994">
    <property type="entry name" value="Pept_M24"/>
</dbReference>
<dbReference type="SUPFAM" id="SSF53092">
    <property type="entry name" value="Creatinase/prolidase N-terminal domain"/>
    <property type="match status" value="1"/>
</dbReference>
<organism evidence="3 4">
    <name type="scientific">Chthonomonas calidirosea (strain DSM 23976 / ICMP 18418 / T49)</name>
    <dbReference type="NCBI Taxonomy" id="1303518"/>
    <lineage>
        <taxon>Bacteria</taxon>
        <taxon>Bacillati</taxon>
        <taxon>Armatimonadota</taxon>
        <taxon>Chthonomonadia</taxon>
        <taxon>Chthonomonadales</taxon>
        <taxon>Chthonomonadaceae</taxon>
        <taxon>Chthonomonas</taxon>
    </lineage>
</organism>
<dbReference type="KEGG" id="ccz:CCALI_00904"/>
<dbReference type="GO" id="GO:0008235">
    <property type="term" value="F:metalloexopeptidase activity"/>
    <property type="evidence" value="ECO:0007669"/>
    <property type="project" value="UniProtKB-ARBA"/>
</dbReference>
<dbReference type="RefSeq" id="WP_016482281.1">
    <property type="nucleotide sequence ID" value="NC_021487.1"/>
</dbReference>
<dbReference type="FunCoup" id="S0EU01">
    <property type="interactions" value="332"/>
</dbReference>
<dbReference type="PRINTS" id="PR00599">
    <property type="entry name" value="MAPEPTIDASE"/>
</dbReference>
<dbReference type="Proteomes" id="UP000014227">
    <property type="component" value="Chromosome I"/>
</dbReference>
<dbReference type="PANTHER" id="PTHR46112:SF3">
    <property type="entry name" value="AMINOPEPTIDASE YPDF"/>
    <property type="match status" value="1"/>
</dbReference>
<dbReference type="PANTHER" id="PTHR46112">
    <property type="entry name" value="AMINOPEPTIDASE"/>
    <property type="match status" value="1"/>
</dbReference>
<keyword evidence="4" id="KW-1185">Reference proteome</keyword>
<dbReference type="Pfam" id="PF01321">
    <property type="entry name" value="Creatinase_N"/>
    <property type="match status" value="1"/>
</dbReference>
<evidence type="ECO:0000313" key="3">
    <source>
        <dbReference type="EMBL" id="CCW34727.1"/>
    </source>
</evidence>
<accession>S0EU01</accession>
<protein>
    <submittedName>
        <fullName evidence="3">Xaa-Pro aminopeptidase</fullName>
    </submittedName>
</protein>
<keyword evidence="3" id="KW-0031">Aminopeptidase</keyword>
<dbReference type="HOGENOM" id="CLU_017266_4_1_0"/>
<dbReference type="AlphaFoldDB" id="S0EU01"/>
<dbReference type="CDD" id="cd01092">
    <property type="entry name" value="APP-like"/>
    <property type="match status" value="1"/>
</dbReference>
<dbReference type="InterPro" id="IPR001714">
    <property type="entry name" value="Pept_M24_MAP"/>
</dbReference>
<dbReference type="InterPro" id="IPR000587">
    <property type="entry name" value="Creatinase_N"/>
</dbReference>
<dbReference type="STRING" id="454171.CP488_00251"/>
<dbReference type="InParanoid" id="S0EU01"/>
<dbReference type="PATRIC" id="fig|1303518.3.peg.915"/>
<dbReference type="InterPro" id="IPR036005">
    <property type="entry name" value="Creatinase/aminopeptidase-like"/>
</dbReference>
<evidence type="ECO:0000259" key="1">
    <source>
        <dbReference type="Pfam" id="PF00557"/>
    </source>
</evidence>
<dbReference type="eggNOG" id="COG0006">
    <property type="taxonomic scope" value="Bacteria"/>
</dbReference>